<protein>
    <recommendedName>
        <fullName evidence="1">PLL-like beta propeller domain-containing protein</fullName>
    </recommendedName>
</protein>
<dbReference type="EMBL" id="JAUIRO010000006">
    <property type="protein sequence ID" value="KAK0710261.1"/>
    <property type="molecule type" value="Genomic_DNA"/>
</dbReference>
<dbReference type="Proteomes" id="UP001172101">
    <property type="component" value="Unassembled WGS sequence"/>
</dbReference>
<sequence>MWHRSRNGSAWTADWESLGGIFSSTGSPPAVVLSCRPVRVDIFRIGANDQMLHKAFWDGAAAAGGWIEWEDLGGIFVSPPAAVSWGPDRVHIFGLGTDNAMWHKAWDGSAWTADWESLGGIFNSPPAVVSWGPDRVDVFGLGTDNAMWHKAWDGEAAWLPSATGMVFLAWGLTTACIIRPGMVAGGVLRGWVGNILVVSSPARRLQ</sequence>
<comment type="caution">
    <text evidence="2">The sequence shown here is derived from an EMBL/GenBank/DDBJ whole genome shotgun (WGS) entry which is preliminary data.</text>
</comment>
<evidence type="ECO:0000259" key="1">
    <source>
        <dbReference type="Pfam" id="PF26607"/>
    </source>
</evidence>
<name>A0AA40A6L2_9PEZI</name>
<dbReference type="SUPFAM" id="SSF89372">
    <property type="entry name" value="Fucose-specific lectin"/>
    <property type="match status" value="1"/>
</dbReference>
<dbReference type="PROSITE" id="PS51257">
    <property type="entry name" value="PROKAR_LIPOPROTEIN"/>
    <property type="match status" value="1"/>
</dbReference>
<accession>A0AA40A6L2</accession>
<reference evidence="2" key="1">
    <citation type="submission" date="2023-06" db="EMBL/GenBank/DDBJ databases">
        <title>Genome-scale phylogeny and comparative genomics of the fungal order Sordariales.</title>
        <authorList>
            <consortium name="Lawrence Berkeley National Laboratory"/>
            <person name="Hensen N."/>
            <person name="Bonometti L."/>
            <person name="Westerberg I."/>
            <person name="Brannstrom I.O."/>
            <person name="Guillou S."/>
            <person name="Cros-Aarteil S."/>
            <person name="Calhoun S."/>
            <person name="Haridas S."/>
            <person name="Kuo A."/>
            <person name="Mondo S."/>
            <person name="Pangilinan J."/>
            <person name="Riley R."/>
            <person name="LaButti K."/>
            <person name="Andreopoulos B."/>
            <person name="Lipzen A."/>
            <person name="Chen C."/>
            <person name="Yanf M."/>
            <person name="Daum C."/>
            <person name="Ng V."/>
            <person name="Clum A."/>
            <person name="Steindorff A."/>
            <person name="Ohm R."/>
            <person name="Martin F."/>
            <person name="Silar P."/>
            <person name="Natvig D."/>
            <person name="Lalanne C."/>
            <person name="Gautier V."/>
            <person name="Ament-velasquez S.L."/>
            <person name="Kruys A."/>
            <person name="Hutchinson M.I."/>
            <person name="Powell A.J."/>
            <person name="Barry K."/>
            <person name="Miller A.N."/>
            <person name="Grigoriev I.V."/>
            <person name="Debuchy R."/>
            <person name="Gladieux P."/>
            <person name="Thoren M.H."/>
            <person name="Johannesson H."/>
        </authorList>
    </citation>
    <scope>NUCLEOTIDE SEQUENCE</scope>
    <source>
        <strain evidence="2">SMH2392-1A</strain>
    </source>
</reference>
<organism evidence="2 3">
    <name type="scientific">Lasiosphaeria miniovina</name>
    <dbReference type="NCBI Taxonomy" id="1954250"/>
    <lineage>
        <taxon>Eukaryota</taxon>
        <taxon>Fungi</taxon>
        <taxon>Dikarya</taxon>
        <taxon>Ascomycota</taxon>
        <taxon>Pezizomycotina</taxon>
        <taxon>Sordariomycetes</taxon>
        <taxon>Sordariomycetidae</taxon>
        <taxon>Sordariales</taxon>
        <taxon>Lasiosphaeriaceae</taxon>
        <taxon>Lasiosphaeria</taxon>
    </lineage>
</organism>
<feature type="domain" description="PLL-like beta propeller" evidence="1">
    <location>
        <begin position="7"/>
        <end position="151"/>
    </location>
</feature>
<dbReference type="Gene3D" id="2.120.10.70">
    <property type="entry name" value="Fucose-specific lectin"/>
    <property type="match status" value="1"/>
</dbReference>
<gene>
    <name evidence="2" type="ORF">B0T26DRAFT_724432</name>
</gene>
<proteinExistence type="predicted"/>
<dbReference type="GeneID" id="85325965"/>
<keyword evidence="3" id="KW-1185">Reference proteome</keyword>
<evidence type="ECO:0000313" key="3">
    <source>
        <dbReference type="Proteomes" id="UP001172101"/>
    </source>
</evidence>
<dbReference type="RefSeq" id="XP_060293565.1">
    <property type="nucleotide sequence ID" value="XM_060442695.1"/>
</dbReference>
<dbReference type="InterPro" id="IPR058502">
    <property type="entry name" value="PLL-like_beta-prop"/>
</dbReference>
<dbReference type="AlphaFoldDB" id="A0AA40A6L2"/>
<dbReference type="Pfam" id="PF26607">
    <property type="entry name" value="DUF8189"/>
    <property type="match status" value="1"/>
</dbReference>
<evidence type="ECO:0000313" key="2">
    <source>
        <dbReference type="EMBL" id="KAK0710261.1"/>
    </source>
</evidence>